<dbReference type="EMBL" id="SORF01000001">
    <property type="protein sequence ID" value="TDY51301.1"/>
    <property type="molecule type" value="Genomic_DNA"/>
</dbReference>
<evidence type="ECO:0000313" key="2">
    <source>
        <dbReference type="EMBL" id="TDY51301.1"/>
    </source>
</evidence>
<evidence type="ECO:0000313" key="3">
    <source>
        <dbReference type="Proteomes" id="UP000294581"/>
    </source>
</evidence>
<protein>
    <submittedName>
        <fullName evidence="2">Uncharacterized protein</fullName>
    </submittedName>
</protein>
<organism evidence="2 3">
    <name type="scientific">Alicyclobacillus sacchari</name>
    <dbReference type="NCBI Taxonomy" id="392010"/>
    <lineage>
        <taxon>Bacteria</taxon>
        <taxon>Bacillati</taxon>
        <taxon>Bacillota</taxon>
        <taxon>Bacilli</taxon>
        <taxon>Bacillales</taxon>
        <taxon>Alicyclobacillaceae</taxon>
        <taxon>Alicyclobacillus</taxon>
    </lineage>
</organism>
<comment type="caution">
    <text evidence="2">The sequence shown here is derived from an EMBL/GenBank/DDBJ whole genome shotgun (WGS) entry which is preliminary data.</text>
</comment>
<dbReference type="RefSeq" id="WP_134158254.1">
    <property type="nucleotide sequence ID" value="NZ_SORF01000001.1"/>
</dbReference>
<keyword evidence="3" id="KW-1185">Reference proteome</keyword>
<keyword evidence="1" id="KW-0812">Transmembrane</keyword>
<keyword evidence="1" id="KW-1133">Transmembrane helix</keyword>
<evidence type="ECO:0000256" key="1">
    <source>
        <dbReference type="SAM" id="Phobius"/>
    </source>
</evidence>
<dbReference type="Proteomes" id="UP000294581">
    <property type="component" value="Unassembled WGS sequence"/>
</dbReference>
<feature type="transmembrane region" description="Helical" evidence="1">
    <location>
        <begin position="7"/>
        <end position="28"/>
    </location>
</feature>
<dbReference type="OrthoDB" id="9914676at2"/>
<dbReference type="AlphaFoldDB" id="A0A4V3HF32"/>
<keyword evidence="1" id="KW-0472">Membrane</keyword>
<reference evidence="2 3" key="1">
    <citation type="submission" date="2019-03" db="EMBL/GenBank/DDBJ databases">
        <title>Genomic Encyclopedia of Type Strains, Phase IV (KMG-IV): sequencing the most valuable type-strain genomes for metagenomic binning, comparative biology and taxonomic classification.</title>
        <authorList>
            <person name="Goeker M."/>
        </authorList>
    </citation>
    <scope>NUCLEOTIDE SEQUENCE [LARGE SCALE GENOMIC DNA]</scope>
    <source>
        <strain evidence="2 3">DSM 17974</strain>
    </source>
</reference>
<proteinExistence type="predicted"/>
<sequence>MKQNPVMYVVMLYLSATVVALVFLPGLINDDGRVSHLIQHLLIIAGTATFAYAAQRLRQLAVQRKA</sequence>
<feature type="transmembrane region" description="Helical" evidence="1">
    <location>
        <begin position="34"/>
        <end position="54"/>
    </location>
</feature>
<accession>A0A4V3HF32</accession>
<gene>
    <name evidence="2" type="ORF">C7445_101303</name>
</gene>
<name>A0A4V3HF32_9BACL</name>